<dbReference type="SMART" id="SM00054">
    <property type="entry name" value="EFh"/>
    <property type="match status" value="2"/>
</dbReference>
<keyword evidence="5" id="KW-1185">Reference proteome</keyword>
<feature type="compositionally biased region" description="Polar residues" evidence="2">
    <location>
        <begin position="179"/>
        <end position="189"/>
    </location>
</feature>
<dbReference type="EMBL" id="CAUYUJ010014637">
    <property type="protein sequence ID" value="CAK0844142.1"/>
    <property type="molecule type" value="Genomic_DNA"/>
</dbReference>
<feature type="domain" description="EF-hand" evidence="3">
    <location>
        <begin position="67"/>
        <end position="96"/>
    </location>
</feature>
<organism evidence="4 5">
    <name type="scientific">Prorocentrum cordatum</name>
    <dbReference type="NCBI Taxonomy" id="2364126"/>
    <lineage>
        <taxon>Eukaryota</taxon>
        <taxon>Sar</taxon>
        <taxon>Alveolata</taxon>
        <taxon>Dinophyceae</taxon>
        <taxon>Prorocentrales</taxon>
        <taxon>Prorocentraceae</taxon>
        <taxon>Prorocentrum</taxon>
    </lineage>
</organism>
<feature type="region of interest" description="Disordered" evidence="2">
    <location>
        <begin position="121"/>
        <end position="189"/>
    </location>
</feature>
<feature type="compositionally biased region" description="Low complexity" evidence="2">
    <location>
        <begin position="133"/>
        <end position="142"/>
    </location>
</feature>
<proteinExistence type="predicted"/>
<dbReference type="Proteomes" id="UP001189429">
    <property type="component" value="Unassembled WGS sequence"/>
</dbReference>
<dbReference type="Pfam" id="PF13499">
    <property type="entry name" value="EF-hand_7"/>
    <property type="match status" value="1"/>
</dbReference>
<evidence type="ECO:0000256" key="1">
    <source>
        <dbReference type="ARBA" id="ARBA00022837"/>
    </source>
</evidence>
<dbReference type="SUPFAM" id="SSF47473">
    <property type="entry name" value="EF-hand"/>
    <property type="match status" value="1"/>
</dbReference>
<evidence type="ECO:0000256" key="2">
    <source>
        <dbReference type="SAM" id="MobiDB-lite"/>
    </source>
</evidence>
<accession>A0ABN9TF20</accession>
<dbReference type="InterPro" id="IPR002048">
    <property type="entry name" value="EF_hand_dom"/>
</dbReference>
<dbReference type="PROSITE" id="PS50222">
    <property type="entry name" value="EF_HAND_2"/>
    <property type="match status" value="2"/>
</dbReference>
<reference evidence="4" key="1">
    <citation type="submission" date="2023-10" db="EMBL/GenBank/DDBJ databases">
        <authorList>
            <person name="Chen Y."/>
            <person name="Shah S."/>
            <person name="Dougan E. K."/>
            <person name="Thang M."/>
            <person name="Chan C."/>
        </authorList>
    </citation>
    <scope>NUCLEOTIDE SEQUENCE [LARGE SCALE GENOMIC DNA]</scope>
</reference>
<dbReference type="Gene3D" id="1.10.238.10">
    <property type="entry name" value="EF-hand"/>
    <property type="match status" value="1"/>
</dbReference>
<name>A0ABN9TF20_9DINO</name>
<sequence length="189" mass="20950">MQDDANLVEHIDKKAKWIEHVADIFATYDSSGDGFISLDEFECVFEDVRTRAIFSELGVDLDFRPSRSLFAVFDINFDGQIDIDEFIQGCYYLKGPAKSLDMYLGLCKINRKLHSVIGSGSGPDLASEKGLPAEELPAATEEYQQEPPPRGRASTSHSAEDDRSFSDELGPVGPRDSVSYCSHLSMESL</sequence>
<dbReference type="InterPro" id="IPR011992">
    <property type="entry name" value="EF-hand-dom_pair"/>
</dbReference>
<dbReference type="CDD" id="cd00051">
    <property type="entry name" value="EFh"/>
    <property type="match status" value="1"/>
</dbReference>
<protein>
    <recommendedName>
        <fullName evidence="3">EF-hand domain-containing protein</fullName>
    </recommendedName>
</protein>
<evidence type="ECO:0000259" key="3">
    <source>
        <dbReference type="PROSITE" id="PS50222"/>
    </source>
</evidence>
<keyword evidence="1" id="KW-0106">Calcium</keyword>
<evidence type="ECO:0000313" key="5">
    <source>
        <dbReference type="Proteomes" id="UP001189429"/>
    </source>
</evidence>
<feature type="domain" description="EF-hand" evidence="3">
    <location>
        <begin position="16"/>
        <end position="51"/>
    </location>
</feature>
<dbReference type="PROSITE" id="PS00018">
    <property type="entry name" value="EF_HAND_1"/>
    <property type="match status" value="1"/>
</dbReference>
<gene>
    <name evidence="4" type="ORF">PCOR1329_LOCUS38306</name>
</gene>
<evidence type="ECO:0000313" key="4">
    <source>
        <dbReference type="EMBL" id="CAK0844142.1"/>
    </source>
</evidence>
<comment type="caution">
    <text evidence="4">The sequence shown here is derived from an EMBL/GenBank/DDBJ whole genome shotgun (WGS) entry which is preliminary data.</text>
</comment>
<dbReference type="InterPro" id="IPR018247">
    <property type="entry name" value="EF_Hand_1_Ca_BS"/>
</dbReference>